<comment type="caution">
    <text evidence="7">The sequence shown here is derived from an EMBL/GenBank/DDBJ whole genome shotgun (WGS) entry which is preliminary data.</text>
</comment>
<dbReference type="InterPro" id="IPR039920">
    <property type="entry name" value="MMS19"/>
</dbReference>
<keyword evidence="4" id="KW-0227">DNA damage</keyword>
<comment type="similarity">
    <text evidence="4">Belongs to the MET18/MMS19 family.</text>
</comment>
<keyword evidence="4" id="KW-0234">DNA repair</keyword>
<evidence type="ECO:0000256" key="1">
    <source>
        <dbReference type="ARBA" id="ARBA00004123"/>
    </source>
</evidence>
<evidence type="ECO:0000313" key="7">
    <source>
        <dbReference type="EMBL" id="KAK5988962.1"/>
    </source>
</evidence>
<evidence type="ECO:0000313" key="8">
    <source>
        <dbReference type="Proteomes" id="UP001338125"/>
    </source>
</evidence>
<evidence type="ECO:0000259" key="6">
    <source>
        <dbReference type="Pfam" id="PF14500"/>
    </source>
</evidence>
<comment type="function">
    <text evidence="4">Key component of the cytosolic iron-sulfur protein assembly (CIA) complex, a multiprotein complex that mediates the incorporation of iron-sulfur cluster into apoproteins specifically involved in DNA metabolism and genomic integrity. In the CIA complex, MMS19 acts as an adapter between early-acting CIA components and a subset of cellular target iron-sulfur proteins.</text>
</comment>
<feature type="domain" description="MMS19 N-terminal" evidence="6">
    <location>
        <begin position="67"/>
        <end position="326"/>
    </location>
</feature>
<dbReference type="Proteomes" id="UP001338125">
    <property type="component" value="Unassembled WGS sequence"/>
</dbReference>
<dbReference type="PANTHER" id="PTHR12891:SF0">
    <property type="entry name" value="MMS19 NUCLEOTIDE EXCISION REPAIR PROTEIN HOMOLOG"/>
    <property type="match status" value="1"/>
</dbReference>
<evidence type="ECO:0000256" key="3">
    <source>
        <dbReference type="ARBA" id="ARBA00023242"/>
    </source>
</evidence>
<keyword evidence="3 4" id="KW-0539">Nucleus</keyword>
<accession>A0ABR0S9W6</accession>
<dbReference type="SUPFAM" id="SSF48371">
    <property type="entry name" value="ARM repeat"/>
    <property type="match status" value="1"/>
</dbReference>
<dbReference type="Pfam" id="PF14500">
    <property type="entry name" value="MMS19_N"/>
    <property type="match status" value="1"/>
</dbReference>
<dbReference type="InterPro" id="IPR016024">
    <property type="entry name" value="ARM-type_fold"/>
</dbReference>
<organism evidence="7 8">
    <name type="scientific">Cladobotryum mycophilum</name>
    <dbReference type="NCBI Taxonomy" id="491253"/>
    <lineage>
        <taxon>Eukaryota</taxon>
        <taxon>Fungi</taxon>
        <taxon>Dikarya</taxon>
        <taxon>Ascomycota</taxon>
        <taxon>Pezizomycotina</taxon>
        <taxon>Sordariomycetes</taxon>
        <taxon>Hypocreomycetidae</taxon>
        <taxon>Hypocreales</taxon>
        <taxon>Hypocreaceae</taxon>
        <taxon>Cladobotryum</taxon>
    </lineage>
</organism>
<evidence type="ECO:0000256" key="4">
    <source>
        <dbReference type="RuleBase" id="RU367072"/>
    </source>
</evidence>
<sequence length="1184" mass="131396">MADFRQLALDFVVEDDETRLTEIAQKTARVFQTAPANTQPVARWVEAVQPWMPGGSDDPTDTQETPDWTSRAKALEFLSRTLDFLSQDILKPSQIKLLVTFFSAMFDIDHKAGIMASATALSRIVAMKSFQPQSGYDIIQKVCALKDDFPRQTVKTRLEVYKLLRSLITDDAVVADLKLRDATNAGYMISLLDLCQSERDPDSLMVWFDILKEFLQRYGPSASEEIIDQVFNAFKAYYPITLPRMSQSGITPEELKQQLRKCFSSTDSLAKNAFPFLIGKLDQGDGVTVNVKVDVLKTIRACIEEYDDASISPYIERIWRCLKYEVRNGEVEDTMWATLEVLKTLATKLKGDQLSRYIFDIVNDCSSDLSNPTYAAPVGRILISVSSASLDAFTTMAPPIIVQITDCIRRQSSSTHAQELLRILLALFETRILFASKDMSEEEKRALATSNTSFGDLDVVIFKPMLDLANKTGATDEEAKLATEAVKAVGALVPQPVVIPHQNRRPEEQNGTLLLSASSCSDICQKLFTVVLNSFTGEEKLDDLVNESTRALRRAVLAYPAGFEPLVQQAATHIRDARLPLHADQSAETIQKIGPLLSYVGCSELSQNLADGLQHFVSLVSLLAKELVAVIDLRTDPKVWCALIASIQSAIRYFNDAILKNDLEKDPAFDDGSWLRIVAKYPILRSIDESSDNNDPSPIAELTISELRNDFLLITWFMIRIFYRRAVATVDAHPRTGKSALRLSDAFTGANKSSESQYLHLLSGLASFNVQQMSESQQSSLQINEKFVNLFQDEAASIPTEVSEEKITSSLEQIIVENGSSWSWLVEERVNVLALGFLETLRPSGVASLFGGGLAQEILVNGTLGLHNTEDSVTRPVARSILTILANKYKIETSVPLMTVLNQQLAKSLESARASSDTQQLSRHLEQISSVYAITSGFLRRYSGKQAEGLLQTLREAPNDTAIGHHLARRLEMIVAPQPVLTKENFATVRPLWMQRAYMELVKPMIPNAVGAENQDPLVKTNFSIGVLLMVKHLPFSVYEEDSNQILRIAISVAQSLGIGSETLAALGVVKSILADSADTAKDHLRSLVNICISCVSRRNSSKVQKPDWMPKDYLPTIAHPDVEAGCGRLSLEIIAALPSMFESRHVLSFSPLVRKELALACGHPVRELRRIARTGRAAWEEEK</sequence>
<protein>
    <recommendedName>
        <fullName evidence="4">MMS19 nucleotide excision repair protein</fullName>
    </recommendedName>
</protein>
<proteinExistence type="inferred from homology"/>
<dbReference type="PANTHER" id="PTHR12891">
    <property type="entry name" value="DNA REPAIR/TRANSCRIPTION PROTEIN MET18/MMS19"/>
    <property type="match status" value="1"/>
</dbReference>
<evidence type="ECO:0000259" key="5">
    <source>
        <dbReference type="Pfam" id="PF12460"/>
    </source>
</evidence>
<reference evidence="7 8" key="1">
    <citation type="submission" date="2024-01" db="EMBL/GenBank/DDBJ databases">
        <title>Complete genome of Cladobotryum mycophilum ATHUM6906.</title>
        <authorList>
            <person name="Christinaki A.C."/>
            <person name="Myridakis A.I."/>
            <person name="Kouvelis V.N."/>
        </authorList>
    </citation>
    <scope>NUCLEOTIDE SEQUENCE [LARGE SCALE GENOMIC DNA]</scope>
    <source>
        <strain evidence="7 8">ATHUM6906</strain>
    </source>
</reference>
<dbReference type="EMBL" id="JAVFKD010000015">
    <property type="protein sequence ID" value="KAK5988962.1"/>
    <property type="molecule type" value="Genomic_DNA"/>
</dbReference>
<gene>
    <name evidence="7" type="ORF">PT974_10460</name>
</gene>
<dbReference type="InterPro" id="IPR024687">
    <property type="entry name" value="MMS19_C"/>
</dbReference>
<comment type="subcellular location">
    <subcellularLocation>
        <location evidence="1 4">Nucleus</location>
    </subcellularLocation>
</comment>
<evidence type="ECO:0000256" key="2">
    <source>
        <dbReference type="ARBA" id="ARBA00022737"/>
    </source>
</evidence>
<dbReference type="Pfam" id="PF12460">
    <property type="entry name" value="MMS19_C"/>
    <property type="match status" value="1"/>
</dbReference>
<name>A0ABR0S9W6_9HYPO</name>
<keyword evidence="2" id="KW-0677">Repeat</keyword>
<dbReference type="InterPro" id="IPR029240">
    <property type="entry name" value="MMS19_N"/>
</dbReference>
<feature type="domain" description="MMS19 C-terminal" evidence="5">
    <location>
        <begin position="753"/>
        <end position="1104"/>
    </location>
</feature>
<keyword evidence="8" id="KW-1185">Reference proteome</keyword>